<dbReference type="EMBL" id="FZOQ01000003">
    <property type="protein sequence ID" value="SNS22113.1"/>
    <property type="molecule type" value="Genomic_DNA"/>
</dbReference>
<dbReference type="Proteomes" id="UP000198432">
    <property type="component" value="Unassembled WGS sequence"/>
</dbReference>
<dbReference type="RefSeq" id="WP_089318063.1">
    <property type="nucleotide sequence ID" value="NZ_FZOQ01000003.1"/>
</dbReference>
<evidence type="ECO:0000313" key="4">
    <source>
        <dbReference type="Proteomes" id="UP000198432"/>
    </source>
</evidence>
<dbReference type="Gene3D" id="1.20.144.10">
    <property type="entry name" value="Phosphatidic acid phosphatase type 2/haloperoxidase"/>
    <property type="match status" value="1"/>
</dbReference>
<evidence type="ECO:0000259" key="2">
    <source>
        <dbReference type="Pfam" id="PF01569"/>
    </source>
</evidence>
<dbReference type="SUPFAM" id="SSF48317">
    <property type="entry name" value="Acid phosphatase/Vanadium-dependent haloperoxidase"/>
    <property type="match status" value="1"/>
</dbReference>
<evidence type="ECO:0000313" key="3">
    <source>
        <dbReference type="EMBL" id="SNS22113.1"/>
    </source>
</evidence>
<reference evidence="4" key="1">
    <citation type="submission" date="2017-06" db="EMBL/GenBank/DDBJ databases">
        <authorList>
            <person name="Varghese N."/>
            <person name="Submissions S."/>
        </authorList>
    </citation>
    <scope>NUCLEOTIDE SEQUENCE [LARGE SCALE GENOMIC DNA]</scope>
    <source>
        <strain evidence="4">NKM1</strain>
    </source>
</reference>
<accession>A0A239CRW5</accession>
<name>A0A239CRW5_9BACT</name>
<sequence>MRKFLLLPLMLIWFAAAAQHRQEPVSDHYKALQRLSAAPAPECAWMDTVRYPDAEIGSSITFLLVQPHYLTAAQLHTISQSVKAPANSSEQTRAELDYLLELQAKRTPEQEKRVDYLGRIGYWPQVNQMPSHPFYKENLEHLFFEGREVLGPWSTAENFPAITKLLQGVMHDMRVMEFTIKHRQLRPRPYHLEPSMKAMGRIGSPAFASGHTMWAYLQAYVWSEVIPEKRKEFLALADEIRRSREIMGIHYPSDNEAARLVAHRMLKSYFQNSQFKKDLKAATEEWKSKSTGFTVTANK</sequence>
<dbReference type="InterPro" id="IPR036938">
    <property type="entry name" value="PAP2/HPO_sf"/>
</dbReference>
<keyword evidence="4" id="KW-1185">Reference proteome</keyword>
<feature type="domain" description="Phosphatidic acid phosphatase type 2/haloperoxidase" evidence="2">
    <location>
        <begin position="180"/>
        <end position="271"/>
    </location>
</feature>
<organism evidence="3 4">
    <name type="scientific">Pontibacter ummariensis</name>
    <dbReference type="NCBI Taxonomy" id="1610492"/>
    <lineage>
        <taxon>Bacteria</taxon>
        <taxon>Pseudomonadati</taxon>
        <taxon>Bacteroidota</taxon>
        <taxon>Cytophagia</taxon>
        <taxon>Cytophagales</taxon>
        <taxon>Hymenobacteraceae</taxon>
        <taxon>Pontibacter</taxon>
    </lineage>
</organism>
<feature type="signal peptide" evidence="1">
    <location>
        <begin position="1"/>
        <end position="18"/>
    </location>
</feature>
<dbReference type="OrthoDB" id="9780507at2"/>
<evidence type="ECO:0000256" key="1">
    <source>
        <dbReference type="SAM" id="SignalP"/>
    </source>
</evidence>
<dbReference type="InterPro" id="IPR000326">
    <property type="entry name" value="PAP2/HPO"/>
</dbReference>
<feature type="chain" id="PRO_5012986391" evidence="1">
    <location>
        <begin position="19"/>
        <end position="299"/>
    </location>
</feature>
<dbReference type="Pfam" id="PF01569">
    <property type="entry name" value="PAP2"/>
    <property type="match status" value="1"/>
</dbReference>
<keyword evidence="1" id="KW-0732">Signal</keyword>
<dbReference type="AlphaFoldDB" id="A0A239CRW5"/>
<gene>
    <name evidence="3" type="ORF">SAMN06296052_103181</name>
</gene>
<protein>
    <submittedName>
        <fullName evidence="3">Acid phosphatase (Class A)</fullName>
    </submittedName>
</protein>
<proteinExistence type="predicted"/>